<keyword evidence="3 5" id="KW-0687">Ribonucleoprotein</keyword>
<proteinExistence type="inferred from homology"/>
<dbReference type="PANTHER" id="PTHR21569:SF1">
    <property type="entry name" value="SMALL RIBOSOMAL SUBUNIT PROTEIN US9M"/>
    <property type="match status" value="1"/>
</dbReference>
<dbReference type="InterPro" id="IPR014721">
    <property type="entry name" value="Ribsml_uS5_D2-typ_fold_subgr"/>
</dbReference>
<dbReference type="SUPFAM" id="SSF54211">
    <property type="entry name" value="Ribosomal protein S5 domain 2-like"/>
    <property type="match status" value="1"/>
</dbReference>
<comment type="similarity">
    <text evidence="1 5 6">Belongs to the universal ribosomal protein uS9 family.</text>
</comment>
<dbReference type="Proteomes" id="UP000230638">
    <property type="component" value="Unassembled WGS sequence"/>
</dbReference>
<keyword evidence="2 5" id="KW-0689">Ribosomal protein</keyword>
<dbReference type="InterPro" id="IPR020574">
    <property type="entry name" value="Ribosomal_uS9_CS"/>
</dbReference>
<dbReference type="GO" id="GO:0022627">
    <property type="term" value="C:cytosolic small ribosomal subunit"/>
    <property type="evidence" value="ECO:0007669"/>
    <property type="project" value="TreeGrafter"/>
</dbReference>
<feature type="compositionally biased region" description="Basic residues" evidence="7">
    <location>
        <begin position="129"/>
        <end position="148"/>
    </location>
</feature>
<feature type="region of interest" description="Disordered" evidence="7">
    <location>
        <begin position="1"/>
        <end position="29"/>
    </location>
</feature>
<organism evidence="8 9">
    <name type="scientific">Candidatus Lloydbacteria bacterium CG22_combo_CG10-13_8_21_14_all_47_15</name>
    <dbReference type="NCBI Taxonomy" id="1974635"/>
    <lineage>
        <taxon>Bacteria</taxon>
        <taxon>Candidatus Lloydiibacteriota</taxon>
    </lineage>
</organism>
<name>A0A2H0CTL3_9BACT</name>
<reference evidence="8 9" key="1">
    <citation type="submission" date="2017-09" db="EMBL/GenBank/DDBJ databases">
        <title>Depth-based differentiation of microbial function through sediment-hosted aquifers and enrichment of novel symbionts in the deep terrestrial subsurface.</title>
        <authorList>
            <person name="Probst A.J."/>
            <person name="Ladd B."/>
            <person name="Jarett J.K."/>
            <person name="Geller-Mcgrath D.E."/>
            <person name="Sieber C.M."/>
            <person name="Emerson J.B."/>
            <person name="Anantharaman K."/>
            <person name="Thomas B.C."/>
            <person name="Malmstrom R."/>
            <person name="Stieglmeier M."/>
            <person name="Klingl A."/>
            <person name="Woyke T."/>
            <person name="Ryan C.M."/>
            <person name="Banfield J.F."/>
        </authorList>
    </citation>
    <scope>NUCLEOTIDE SEQUENCE [LARGE SCALE GENOMIC DNA]</scope>
    <source>
        <strain evidence="8">CG22_combo_CG10-13_8_21_14_all_47_15</strain>
    </source>
</reference>
<feature type="region of interest" description="Disordered" evidence="7">
    <location>
        <begin position="127"/>
        <end position="148"/>
    </location>
</feature>
<dbReference type="NCBIfam" id="NF001099">
    <property type="entry name" value="PRK00132.1"/>
    <property type="match status" value="1"/>
</dbReference>
<dbReference type="PROSITE" id="PS00360">
    <property type="entry name" value="RIBOSOMAL_S9"/>
    <property type="match status" value="1"/>
</dbReference>
<dbReference type="Pfam" id="PF00380">
    <property type="entry name" value="Ribosomal_S9"/>
    <property type="match status" value="1"/>
</dbReference>
<dbReference type="InterPro" id="IPR023035">
    <property type="entry name" value="Ribosomal_uS9_bac/plastid"/>
</dbReference>
<dbReference type="EMBL" id="PCTL01000026">
    <property type="protein sequence ID" value="PIP73263.1"/>
    <property type="molecule type" value="Genomic_DNA"/>
</dbReference>
<accession>A0A2H0CTL3</accession>
<dbReference type="GO" id="GO:0006412">
    <property type="term" value="P:translation"/>
    <property type="evidence" value="ECO:0007669"/>
    <property type="project" value="UniProtKB-UniRule"/>
</dbReference>
<sequence length="148" mass="16642">MDKTNTSTASLAEKSQSEKKKGYIEATGRRKTSVARVRITEASVESITVNGSDVAKYFPTEDMQAIVRDALVKVKTPKFKVTVLVSGGGIHSQAEAVRHGISRAIISFSEDFRKKLKRAGYLKRDPRMKERRKFGLKKARKSPQWSKR</sequence>
<dbReference type="PANTHER" id="PTHR21569">
    <property type="entry name" value="RIBOSOMAL PROTEIN S9"/>
    <property type="match status" value="1"/>
</dbReference>
<evidence type="ECO:0000256" key="1">
    <source>
        <dbReference type="ARBA" id="ARBA00005251"/>
    </source>
</evidence>
<evidence type="ECO:0000256" key="4">
    <source>
        <dbReference type="ARBA" id="ARBA00035259"/>
    </source>
</evidence>
<evidence type="ECO:0000313" key="9">
    <source>
        <dbReference type="Proteomes" id="UP000230638"/>
    </source>
</evidence>
<evidence type="ECO:0000313" key="8">
    <source>
        <dbReference type="EMBL" id="PIP73263.1"/>
    </source>
</evidence>
<gene>
    <name evidence="5" type="primary">rpsI</name>
    <name evidence="8" type="ORF">COW88_02635</name>
</gene>
<evidence type="ECO:0000256" key="5">
    <source>
        <dbReference type="HAMAP-Rule" id="MF_00532"/>
    </source>
</evidence>
<feature type="compositionally biased region" description="Polar residues" evidence="7">
    <location>
        <begin position="1"/>
        <end position="14"/>
    </location>
</feature>
<evidence type="ECO:0000256" key="6">
    <source>
        <dbReference type="RuleBase" id="RU003815"/>
    </source>
</evidence>
<dbReference type="InterPro" id="IPR020568">
    <property type="entry name" value="Ribosomal_Su5_D2-typ_SF"/>
</dbReference>
<dbReference type="GO" id="GO:0003723">
    <property type="term" value="F:RNA binding"/>
    <property type="evidence" value="ECO:0007669"/>
    <property type="project" value="TreeGrafter"/>
</dbReference>
<evidence type="ECO:0000256" key="7">
    <source>
        <dbReference type="SAM" id="MobiDB-lite"/>
    </source>
</evidence>
<comment type="caution">
    <text evidence="8">The sequence shown here is derived from an EMBL/GenBank/DDBJ whole genome shotgun (WGS) entry which is preliminary data.</text>
</comment>
<protein>
    <recommendedName>
        <fullName evidence="4 5">Small ribosomal subunit protein uS9</fullName>
    </recommendedName>
</protein>
<evidence type="ECO:0000256" key="2">
    <source>
        <dbReference type="ARBA" id="ARBA00022980"/>
    </source>
</evidence>
<dbReference type="FunFam" id="3.30.230.10:FF:000001">
    <property type="entry name" value="30S ribosomal protein S9"/>
    <property type="match status" value="1"/>
</dbReference>
<dbReference type="AlphaFoldDB" id="A0A2H0CTL3"/>
<dbReference type="HAMAP" id="MF_00532_B">
    <property type="entry name" value="Ribosomal_uS9_B"/>
    <property type="match status" value="1"/>
</dbReference>
<evidence type="ECO:0000256" key="3">
    <source>
        <dbReference type="ARBA" id="ARBA00023274"/>
    </source>
</evidence>
<dbReference type="GO" id="GO:0003735">
    <property type="term" value="F:structural constituent of ribosome"/>
    <property type="evidence" value="ECO:0007669"/>
    <property type="project" value="InterPro"/>
</dbReference>
<dbReference type="InterPro" id="IPR000754">
    <property type="entry name" value="Ribosomal_uS9"/>
</dbReference>
<dbReference type="Gene3D" id="3.30.230.10">
    <property type="match status" value="1"/>
</dbReference>